<dbReference type="RefSeq" id="WP_192752747.1">
    <property type="nucleotide sequence ID" value="NZ_BAABJL010000049.1"/>
</dbReference>
<accession>A0A927N537</accession>
<dbReference type="Pfam" id="PF02624">
    <property type="entry name" value="YcaO"/>
    <property type="match status" value="1"/>
</dbReference>
<dbReference type="InterPro" id="IPR003776">
    <property type="entry name" value="YcaO-like_dom"/>
</dbReference>
<dbReference type="PANTHER" id="PTHR37809">
    <property type="entry name" value="RIBOSOMAL PROTEIN S12 METHYLTHIOTRANSFERASE ACCESSORY FACTOR YCAO"/>
    <property type="match status" value="1"/>
</dbReference>
<protein>
    <submittedName>
        <fullName evidence="2">Ribosomal protein S12 methylthiotransferase accessory factor</fullName>
    </submittedName>
</protein>
<dbReference type="AlphaFoldDB" id="A0A927N537"/>
<reference evidence="2" key="1">
    <citation type="submission" date="2020-10" db="EMBL/GenBank/DDBJ databases">
        <title>Sequencing the genomes of 1000 actinobacteria strains.</title>
        <authorList>
            <person name="Klenk H.-P."/>
        </authorList>
    </citation>
    <scope>NUCLEOTIDE SEQUENCE</scope>
    <source>
        <strain evidence="2">DSM 45354</strain>
    </source>
</reference>
<gene>
    <name evidence="2" type="ORF">HEB94_005965</name>
</gene>
<comment type="caution">
    <text evidence="2">The sequence shown here is derived from an EMBL/GenBank/DDBJ whole genome shotgun (WGS) entry which is preliminary data.</text>
</comment>
<dbReference type="NCBIfam" id="TIGR03604">
    <property type="entry name" value="TOMM_cyclo_SagD"/>
    <property type="match status" value="1"/>
</dbReference>
<keyword evidence="2" id="KW-0687">Ribonucleoprotein</keyword>
<dbReference type="Proteomes" id="UP000638648">
    <property type="component" value="Unassembled WGS sequence"/>
</dbReference>
<sequence length="437" mass="46931">MTAAPTILDLWSELVDARTGIVRELRELLVDDDDPPFVHYLSYSSHTEAFGYLPNFGNNGGVGASPAAAIAKALGEAVERYCSAMFDYDDLTWSTFRGLGEPATPPDAFALYTSAQYDAPGFPWRRFDVDTPVAWVRGTSLVSGEAVLVPAPFVYVPYHYQRSRSDTPVTQPISTGLACGVSFENAALSALCEVVERDAFTLMWQARLRRPRIPCSSLPGDLLDLVERYHSVGLVVHLVDISTDVACPTVLSVAEGFAPTSPALAVAAASHPAPGVATRKSLEELAHTRKFAAQVMDFLPPVPVDVEGGHPAVDGQRAHLRFYCPQESKAAARFAWSGDSEVAMDEVRGAADGGLDTLVAEVSATGEDVIAFDLTTPDIADLGLRVVRVVVPGFHPLQMGHANRCLGGRRLATMPGRLGAAAPWAPEHDNPYPHPFP</sequence>
<evidence type="ECO:0000313" key="3">
    <source>
        <dbReference type="Proteomes" id="UP000638648"/>
    </source>
</evidence>
<feature type="domain" description="YcaO" evidence="1">
    <location>
        <begin position="61"/>
        <end position="437"/>
    </location>
</feature>
<dbReference type="InterPro" id="IPR027624">
    <property type="entry name" value="TOMM_cyclo_SagD"/>
</dbReference>
<evidence type="ECO:0000313" key="2">
    <source>
        <dbReference type="EMBL" id="MBE1609117.1"/>
    </source>
</evidence>
<keyword evidence="3" id="KW-1185">Reference proteome</keyword>
<dbReference type="NCBIfam" id="TIGR00702">
    <property type="entry name" value="YcaO-type kinase domain"/>
    <property type="match status" value="1"/>
</dbReference>
<dbReference type="GO" id="GO:0005840">
    <property type="term" value="C:ribosome"/>
    <property type="evidence" value="ECO:0007669"/>
    <property type="project" value="UniProtKB-KW"/>
</dbReference>
<organism evidence="2 3">
    <name type="scientific">Actinopolymorpha pittospori</name>
    <dbReference type="NCBI Taxonomy" id="648752"/>
    <lineage>
        <taxon>Bacteria</taxon>
        <taxon>Bacillati</taxon>
        <taxon>Actinomycetota</taxon>
        <taxon>Actinomycetes</taxon>
        <taxon>Propionibacteriales</taxon>
        <taxon>Actinopolymorphaceae</taxon>
        <taxon>Actinopolymorpha</taxon>
    </lineage>
</organism>
<dbReference type="Gene3D" id="3.30.1330.230">
    <property type="match status" value="1"/>
</dbReference>
<proteinExistence type="predicted"/>
<name>A0A927N537_9ACTN</name>
<dbReference type="PROSITE" id="PS51664">
    <property type="entry name" value="YCAO"/>
    <property type="match status" value="1"/>
</dbReference>
<keyword evidence="2" id="KW-0689">Ribosomal protein</keyword>
<dbReference type="Gene3D" id="3.30.160.660">
    <property type="match status" value="1"/>
</dbReference>
<evidence type="ECO:0000259" key="1">
    <source>
        <dbReference type="PROSITE" id="PS51664"/>
    </source>
</evidence>
<dbReference type="EMBL" id="JADBEM010000001">
    <property type="protein sequence ID" value="MBE1609117.1"/>
    <property type="molecule type" value="Genomic_DNA"/>
</dbReference>
<dbReference type="Gene3D" id="3.30.40.250">
    <property type="match status" value="1"/>
</dbReference>
<dbReference type="PANTHER" id="PTHR37809:SF1">
    <property type="entry name" value="RIBOSOMAL PROTEIN S12 METHYLTHIOTRANSFERASE ACCESSORY FACTOR YCAO"/>
    <property type="match status" value="1"/>
</dbReference>